<evidence type="ECO:0000256" key="3">
    <source>
        <dbReference type="ARBA" id="ARBA00022884"/>
    </source>
</evidence>
<keyword evidence="2" id="KW-0699">rRNA-binding</keyword>
<dbReference type="InterPro" id="IPR036791">
    <property type="entry name" value="Ribosomal_bL9_C_sf"/>
</dbReference>
<accession>A0A1Z1MTI0</accession>
<dbReference type="GO" id="GO:0003735">
    <property type="term" value="F:structural constituent of ribosome"/>
    <property type="evidence" value="ECO:0007669"/>
    <property type="project" value="InterPro"/>
</dbReference>
<dbReference type="GO" id="GO:0005840">
    <property type="term" value="C:ribosome"/>
    <property type="evidence" value="ECO:0007669"/>
    <property type="project" value="UniProtKB-KW"/>
</dbReference>
<dbReference type="Pfam" id="PF01281">
    <property type="entry name" value="Ribosomal_L9_N"/>
    <property type="match status" value="1"/>
</dbReference>
<keyword evidence="9" id="KW-0150">Chloroplast</keyword>
<dbReference type="InterPro" id="IPR020070">
    <property type="entry name" value="Ribosomal_bL9_N"/>
</dbReference>
<dbReference type="Pfam" id="PF03948">
    <property type="entry name" value="Ribosomal_L9_C"/>
    <property type="match status" value="1"/>
</dbReference>
<keyword evidence="3" id="KW-0694">RNA-binding</keyword>
<gene>
    <name evidence="9" type="primary">rpl9</name>
</gene>
<dbReference type="InterPro" id="IPR020594">
    <property type="entry name" value="Ribosomal_bL9_bac/chp"/>
</dbReference>
<dbReference type="SUPFAM" id="SSF55658">
    <property type="entry name" value="L9 N-domain-like"/>
    <property type="match status" value="1"/>
</dbReference>
<evidence type="ECO:0000256" key="1">
    <source>
        <dbReference type="ARBA" id="ARBA00010605"/>
    </source>
</evidence>
<organism evidence="9">
    <name type="scientific">Polysiphonia sp</name>
    <dbReference type="NCBI Taxonomy" id="1967842"/>
    <lineage>
        <taxon>Eukaryota</taxon>
        <taxon>Rhodophyta</taxon>
        <taxon>Florideophyceae</taxon>
        <taxon>Rhodymeniophycidae</taxon>
        <taxon>Ceramiales</taxon>
        <taxon>Rhodomelaceae</taxon>
        <taxon>Polysiphonioideae</taxon>
        <taxon>Polysiphonia</taxon>
    </lineage>
</organism>
<dbReference type="GO" id="GO:0006412">
    <property type="term" value="P:translation"/>
    <property type="evidence" value="ECO:0007669"/>
    <property type="project" value="InterPro"/>
</dbReference>
<evidence type="ECO:0000313" key="9">
    <source>
        <dbReference type="EMBL" id="ARW69407.1"/>
    </source>
</evidence>
<evidence type="ECO:0000256" key="2">
    <source>
        <dbReference type="ARBA" id="ARBA00022730"/>
    </source>
</evidence>
<dbReference type="InterPro" id="IPR020069">
    <property type="entry name" value="Ribosomal_bL9_C"/>
</dbReference>
<proteinExistence type="inferred from homology"/>
<dbReference type="Gene3D" id="3.40.5.10">
    <property type="entry name" value="Ribosomal protein L9, N-terminal domain"/>
    <property type="match status" value="1"/>
</dbReference>
<name>A0A1Z1MTI0_9FLOR</name>
<dbReference type="SUPFAM" id="SSF55653">
    <property type="entry name" value="Ribosomal protein L9 C-domain"/>
    <property type="match status" value="1"/>
</dbReference>
<evidence type="ECO:0000256" key="4">
    <source>
        <dbReference type="ARBA" id="ARBA00022980"/>
    </source>
</evidence>
<comment type="similarity">
    <text evidence="1">Belongs to the bacterial ribosomal protein bL9 family.</text>
</comment>
<dbReference type="InterPro" id="IPR000244">
    <property type="entry name" value="Ribosomal_bL9"/>
</dbReference>
<evidence type="ECO:0000256" key="6">
    <source>
        <dbReference type="ARBA" id="ARBA00035427"/>
    </source>
</evidence>
<dbReference type="GO" id="GO:1990904">
    <property type="term" value="C:ribonucleoprotein complex"/>
    <property type="evidence" value="ECO:0007669"/>
    <property type="project" value="UniProtKB-KW"/>
</dbReference>
<protein>
    <recommendedName>
        <fullName evidence="6">50S ribosomal protein L9, chloroplastic</fullName>
    </recommendedName>
</protein>
<evidence type="ECO:0000256" key="5">
    <source>
        <dbReference type="ARBA" id="ARBA00023274"/>
    </source>
</evidence>
<dbReference type="EMBL" id="MF101456">
    <property type="protein sequence ID" value="ARW69407.1"/>
    <property type="molecule type" value="Genomic_DNA"/>
</dbReference>
<feature type="domain" description="Large ribosomal subunit protein bL9 C-terminal" evidence="8">
    <location>
        <begin position="70"/>
        <end position="137"/>
    </location>
</feature>
<dbReference type="PANTHER" id="PTHR21368">
    <property type="entry name" value="50S RIBOSOMAL PROTEIN L9"/>
    <property type="match status" value="1"/>
</dbReference>
<feature type="domain" description="Ribosomal protein L9" evidence="7">
    <location>
        <begin position="6"/>
        <end position="50"/>
    </location>
</feature>
<geneLocation type="chloroplast" evidence="9"/>
<dbReference type="AlphaFoldDB" id="A0A1Z1MTI0"/>
<keyword evidence="4 9" id="KW-0689">Ribosomal protein</keyword>
<dbReference type="Gene3D" id="3.10.430.100">
    <property type="entry name" value="Ribosomal protein L9, C-terminal domain"/>
    <property type="match status" value="1"/>
</dbReference>
<keyword evidence="5" id="KW-0687">Ribonucleoprotein</keyword>
<sequence>MKKKISVILTQDNIKKATKGSIINTTRGYAFNYLIPNQIAKIATSKTCKHIKMFEEIKIKNRKTSEIETQLLHDKIEKIDKITIYKKKGDNESIFGSVTEKDVVKWFYKYTNLIIQKSQIKEIKAPLIGIGLIIIDLNASIKIITKLYIIPTNI</sequence>
<dbReference type="GO" id="GO:0019843">
    <property type="term" value="F:rRNA binding"/>
    <property type="evidence" value="ECO:0007669"/>
    <property type="project" value="UniProtKB-KW"/>
</dbReference>
<keyword evidence="9" id="KW-0934">Plastid</keyword>
<dbReference type="NCBIfam" id="TIGR00158">
    <property type="entry name" value="L9"/>
    <property type="match status" value="1"/>
</dbReference>
<evidence type="ECO:0000259" key="7">
    <source>
        <dbReference type="Pfam" id="PF01281"/>
    </source>
</evidence>
<dbReference type="InterPro" id="IPR036935">
    <property type="entry name" value="Ribosomal_bL9_N_sf"/>
</dbReference>
<reference evidence="9" key="1">
    <citation type="journal article" date="2017" name="J. Phycol.">
        <title>Analysis of chloroplast genomes and a supermatrix inform reclassification of the Rhodomelaceae (Rhodophyta).</title>
        <authorList>
            <person name="Diaz-Tapia P."/>
            <person name="Maggs C.A."/>
            <person name="West J.A."/>
            <person name="Verbruggen H."/>
        </authorList>
    </citation>
    <scope>NUCLEOTIDE SEQUENCE</scope>
    <source>
        <strain evidence="9">PD1760</strain>
    </source>
</reference>
<dbReference type="InterPro" id="IPR009027">
    <property type="entry name" value="Ribosomal_bL9/RNase_H1_N"/>
</dbReference>
<evidence type="ECO:0000259" key="8">
    <source>
        <dbReference type="Pfam" id="PF03948"/>
    </source>
</evidence>